<dbReference type="EMBL" id="EQ999979">
    <property type="protein sequence ID" value="OAT02013.1"/>
    <property type="molecule type" value="Genomic_DNA"/>
</dbReference>
<accession>A0ABX2VXY2</accession>
<dbReference type="Gene3D" id="1.10.510.10">
    <property type="entry name" value="Transferase(Phosphotransferase) domain 1"/>
    <property type="match status" value="1"/>
</dbReference>
<reference evidence="2" key="1">
    <citation type="submission" date="2009-02" db="EMBL/GenBank/DDBJ databases">
        <title>The Genome Sequence of Blastomyces dermatitidis strain ER-3.</title>
        <authorList>
            <consortium name="The Broad Institute Genome Sequencing Platform"/>
            <consortium name="Broad Institute Microbial Sequencing Center."/>
            <person name="Champion M."/>
            <person name="Cuomo C."/>
            <person name="Ma L.-J."/>
            <person name="Henn M.R."/>
            <person name="Klein B."/>
            <person name="Goldman B."/>
            <person name="Young S."/>
            <person name="Kodira C.D."/>
            <person name="Zeng Q."/>
            <person name="Koehrsen M."/>
            <person name="Alvarado L."/>
            <person name="Berlin A.M."/>
            <person name="Heiman D.I."/>
            <person name="Hepburn T.A."/>
            <person name="Saif S."/>
            <person name="Shea T.D."/>
            <person name="Shenoy N."/>
            <person name="Sykes S."/>
            <person name="Galagan J."/>
            <person name="Nusbaum C."/>
            <person name="Birren B."/>
        </authorList>
    </citation>
    <scope>NUCLEOTIDE SEQUENCE</scope>
    <source>
        <strain evidence="2">ER-3</strain>
    </source>
</reference>
<evidence type="ECO:0000256" key="1">
    <source>
        <dbReference type="SAM" id="MobiDB-lite"/>
    </source>
</evidence>
<feature type="region of interest" description="Disordered" evidence="1">
    <location>
        <begin position="1"/>
        <end position="21"/>
    </location>
</feature>
<sequence>MFENHGNLLQSEESDVQLIDESSSRNLKPDSFCIHQINGSTNTLITTVEYKPPHKLSVENLQMGLRSMRFWEHIVQSDTIPDKDKDEKLRYHAEQLTGSVLVQKYHVMIQHGLEYSYITTGLAIILLHISYDDPSTLYYYLCELNTDVTSENSEVFQSKTAVVRILCFCLMCFLSDIRNQEWRNAARSQLNTWISSFDSTQSEIPNNELQQTPPELEYPSSEYMLSECLPSSPLQPGRRVSTQSRTTCAPIDTSLQSDHIDSSDSDSGPASHGRKRGFSQVMSCPPSQRSSARSAGPSPRPSSGQHQHTTHYCTQRCLLSLQQRGELDHQCPNISLHQQGQNGDHHPIDARKLVQLPKAQLDCDLDHNCTPFGISEVYQVLKKAQGSAVPVFLGMIDLKLVLFIHGAGDICHMLLMGWAGESIDKVKVSTLNDEISKSVREIRMLGVVHKDLRPANMLWNHELRRVLIIDFHRSDIDRRPKQRRVGSFKRSLHGVGIKRPCNDNGWTGHISTITGADVQSSV</sequence>
<dbReference type="RefSeq" id="XP_045281741.1">
    <property type="nucleotide sequence ID" value="XM_045422303.1"/>
</dbReference>
<organism evidence="2 3">
    <name type="scientific">Ajellomyces dermatitidis (strain ER-3 / ATCC MYA-2586)</name>
    <name type="common">Blastomyces dermatitidis</name>
    <dbReference type="NCBI Taxonomy" id="559297"/>
    <lineage>
        <taxon>Eukaryota</taxon>
        <taxon>Fungi</taxon>
        <taxon>Dikarya</taxon>
        <taxon>Ascomycota</taxon>
        <taxon>Pezizomycotina</taxon>
        <taxon>Eurotiomycetes</taxon>
        <taxon>Eurotiomycetidae</taxon>
        <taxon>Onygenales</taxon>
        <taxon>Ajellomycetaceae</taxon>
        <taxon>Blastomyces</taxon>
    </lineage>
</organism>
<protein>
    <recommendedName>
        <fullName evidence="4">Protein kinase domain-containing protein</fullName>
    </recommendedName>
</protein>
<proteinExistence type="predicted"/>
<dbReference type="SUPFAM" id="SSF56112">
    <property type="entry name" value="Protein kinase-like (PK-like)"/>
    <property type="match status" value="1"/>
</dbReference>
<dbReference type="RefSeq" id="XP_045281740.1">
    <property type="nucleotide sequence ID" value="XM_045422302.1"/>
</dbReference>
<feature type="compositionally biased region" description="Low complexity" evidence="1">
    <location>
        <begin position="285"/>
        <end position="305"/>
    </location>
</feature>
<dbReference type="EMBL" id="EQ999979">
    <property type="protein sequence ID" value="OAT02014.1"/>
    <property type="molecule type" value="Genomic_DNA"/>
</dbReference>
<evidence type="ECO:0000313" key="2">
    <source>
        <dbReference type="EMBL" id="OAT02014.1"/>
    </source>
</evidence>
<keyword evidence="3" id="KW-1185">Reference proteome</keyword>
<evidence type="ECO:0000313" key="3">
    <source>
        <dbReference type="Proteomes" id="UP000002039"/>
    </source>
</evidence>
<gene>
    <name evidence="2" type="ORF">BDCG_06554</name>
</gene>
<evidence type="ECO:0008006" key="4">
    <source>
        <dbReference type="Google" id="ProtNLM"/>
    </source>
</evidence>
<name>A0ABX2VXY2_AJEDR</name>
<reference evidence="3" key="2">
    <citation type="journal article" date="2015" name="PLoS Genet.">
        <title>The dynamic genome and transcriptome of the human fungal pathogen Blastomyces and close relative Emmonsia.</title>
        <authorList>
            <person name="Munoz J.F."/>
            <person name="Gauthier G.M."/>
            <person name="Desjardins C.A."/>
            <person name="Gallo J.E."/>
            <person name="Holder J."/>
            <person name="Sullivan T.D."/>
            <person name="Marty A.J."/>
            <person name="Carmen J.C."/>
            <person name="Chen Z."/>
            <person name="Ding L."/>
            <person name="Gujja S."/>
            <person name="Magrini V."/>
            <person name="Misas E."/>
            <person name="Mitreva M."/>
            <person name="Priest M."/>
            <person name="Saif S."/>
            <person name="Whiston E.A."/>
            <person name="Young S."/>
            <person name="Zeng Q."/>
            <person name="Goldman W.E."/>
            <person name="Mardis E.R."/>
            <person name="Taylor J.W."/>
            <person name="McEwen J.G."/>
            <person name="Clay O.K."/>
            <person name="Klein B.S."/>
            <person name="Cuomo C.A."/>
        </authorList>
    </citation>
    <scope>NUCLEOTIDE SEQUENCE [LARGE SCALE GENOMIC DNA]</scope>
    <source>
        <strain evidence="3">ER-3 / ATCC MYA-2586</strain>
    </source>
</reference>
<dbReference type="Proteomes" id="UP000002039">
    <property type="component" value="Unassembled WGS sequence"/>
</dbReference>
<dbReference type="InterPro" id="IPR011009">
    <property type="entry name" value="Kinase-like_dom_sf"/>
</dbReference>
<feature type="region of interest" description="Disordered" evidence="1">
    <location>
        <begin position="232"/>
        <end position="308"/>
    </location>
</feature>
<dbReference type="GeneID" id="69028419"/>